<reference evidence="2 3" key="1">
    <citation type="submission" date="2016-10" db="EMBL/GenBank/DDBJ databases">
        <authorList>
            <person name="de Groot N.N."/>
        </authorList>
    </citation>
    <scope>NUCLEOTIDE SEQUENCE [LARGE SCALE GENOMIC DNA]</scope>
    <source>
        <strain evidence="2 3">DSM 44637</strain>
    </source>
</reference>
<sequence>MILVTGATGSVGQHVVARLAAEGHPVRALTRKPDQAVFPQGVEVAGGDLATPASLVPALAGVEAVYLLAMGDSPAELLDTIKQAGVRRVVLLSVGFIDDSSEVQPNAIAATHWAFEQAVRSAGVQWTFLRPDEFAGNALQWAPQIQEGDVVRAPYSQAHTAPIHELDVAEVAARALVDEAHAGASYHLTGPESLTHADQVRLIGETIGRELRFEETPAEQWRERMTQFIPAAIVDSLLNTLAAAVDHPAEVSDVVEKVTGHSARGFAEWARDHAADFR</sequence>
<evidence type="ECO:0000259" key="1">
    <source>
        <dbReference type="Pfam" id="PF05368"/>
    </source>
</evidence>
<dbReference type="Proteomes" id="UP000199137">
    <property type="component" value="Unassembled WGS sequence"/>
</dbReference>
<protein>
    <submittedName>
        <fullName evidence="2">Uncharacterized conserved protein YbjT, contains NAD(P)-binding and DUF2867 domains</fullName>
    </submittedName>
</protein>
<dbReference type="EMBL" id="FOWC01000007">
    <property type="protein sequence ID" value="SFP84565.1"/>
    <property type="molecule type" value="Genomic_DNA"/>
</dbReference>
<dbReference type="Gene3D" id="3.40.50.720">
    <property type="entry name" value="NAD(P)-binding Rossmann-like Domain"/>
    <property type="match status" value="1"/>
</dbReference>
<evidence type="ECO:0000313" key="2">
    <source>
        <dbReference type="EMBL" id="SFP84565.1"/>
    </source>
</evidence>
<dbReference type="Pfam" id="PF05368">
    <property type="entry name" value="NmrA"/>
    <property type="match status" value="1"/>
</dbReference>
<dbReference type="PANTHER" id="PTHR43162">
    <property type="match status" value="1"/>
</dbReference>
<accession>A0A1I5TNF2</accession>
<dbReference type="AlphaFoldDB" id="A0A1I5TNF2"/>
<dbReference type="STRING" id="112413.SAMN05421854_107170"/>
<feature type="domain" description="NmrA-like" evidence="1">
    <location>
        <begin position="2"/>
        <end position="244"/>
    </location>
</feature>
<proteinExistence type="predicted"/>
<dbReference type="SUPFAM" id="SSF51735">
    <property type="entry name" value="NAD(P)-binding Rossmann-fold domains"/>
    <property type="match status" value="1"/>
</dbReference>
<gene>
    <name evidence="2" type="ORF">SAMN05421854_107170</name>
</gene>
<dbReference type="RefSeq" id="WP_093574934.1">
    <property type="nucleotide sequence ID" value="NZ_FOWC01000007.1"/>
</dbReference>
<dbReference type="InterPro" id="IPR036291">
    <property type="entry name" value="NAD(P)-bd_dom_sf"/>
</dbReference>
<evidence type="ECO:0000313" key="3">
    <source>
        <dbReference type="Proteomes" id="UP000199137"/>
    </source>
</evidence>
<name>A0A1I5TNF2_9PSEU</name>
<dbReference type="PANTHER" id="PTHR43162:SF1">
    <property type="entry name" value="PRESTALK A DIFFERENTIATION PROTEIN A"/>
    <property type="match status" value="1"/>
</dbReference>
<dbReference type="InterPro" id="IPR008030">
    <property type="entry name" value="NmrA-like"/>
</dbReference>
<dbReference type="InterPro" id="IPR051604">
    <property type="entry name" value="Ergot_Alk_Oxidoreductase"/>
</dbReference>
<dbReference type="OrthoDB" id="3207931at2"/>
<organism evidence="2 3">
    <name type="scientific">Amycolatopsis rubida</name>
    <dbReference type="NCBI Taxonomy" id="112413"/>
    <lineage>
        <taxon>Bacteria</taxon>
        <taxon>Bacillati</taxon>
        <taxon>Actinomycetota</taxon>
        <taxon>Actinomycetes</taxon>
        <taxon>Pseudonocardiales</taxon>
        <taxon>Pseudonocardiaceae</taxon>
        <taxon>Amycolatopsis</taxon>
    </lineage>
</organism>